<dbReference type="Proteomes" id="UP000641206">
    <property type="component" value="Unassembled WGS sequence"/>
</dbReference>
<sequence>MLVEKIILAFQMVDLAIEVMIQPWIVNIGNNFYTQKIIVTGHFIWTMKNMFFTGLISTGSVVLNSIGPHSSEGGPF</sequence>
<evidence type="ECO:0000313" key="2">
    <source>
        <dbReference type="Proteomes" id="UP000641206"/>
    </source>
</evidence>
<organism evidence="1 2">
    <name type="scientific">Oceanobacillus neutriphilus</name>
    <dbReference type="NCBI Taxonomy" id="531815"/>
    <lineage>
        <taxon>Bacteria</taxon>
        <taxon>Bacillati</taxon>
        <taxon>Bacillota</taxon>
        <taxon>Bacilli</taxon>
        <taxon>Bacillales</taxon>
        <taxon>Bacillaceae</taxon>
        <taxon>Oceanobacillus</taxon>
    </lineage>
</organism>
<reference evidence="2" key="1">
    <citation type="journal article" date="2019" name="Int. J. Syst. Evol. Microbiol.">
        <title>The Global Catalogue of Microorganisms (GCM) 10K type strain sequencing project: providing services to taxonomists for standard genome sequencing and annotation.</title>
        <authorList>
            <consortium name="The Broad Institute Genomics Platform"/>
            <consortium name="The Broad Institute Genome Sequencing Center for Infectious Disease"/>
            <person name="Wu L."/>
            <person name="Ma J."/>
        </authorList>
    </citation>
    <scope>NUCLEOTIDE SEQUENCE [LARGE SCALE GENOMIC DNA]</scope>
    <source>
        <strain evidence="2">CGMCC 1.7693</strain>
    </source>
</reference>
<dbReference type="RefSeq" id="WP_188733695.1">
    <property type="nucleotide sequence ID" value="NZ_BMLW01000003.1"/>
</dbReference>
<protein>
    <submittedName>
        <fullName evidence="1">Uncharacterized protein</fullName>
    </submittedName>
</protein>
<keyword evidence="2" id="KW-1185">Reference proteome</keyword>
<comment type="caution">
    <text evidence="1">The sequence shown here is derived from an EMBL/GenBank/DDBJ whole genome shotgun (WGS) entry which is preliminary data.</text>
</comment>
<proteinExistence type="predicted"/>
<name>A0ABQ2NSD1_9BACI</name>
<dbReference type="EMBL" id="BMLW01000003">
    <property type="protein sequence ID" value="GGP09461.1"/>
    <property type="molecule type" value="Genomic_DNA"/>
</dbReference>
<evidence type="ECO:0000313" key="1">
    <source>
        <dbReference type="EMBL" id="GGP09461.1"/>
    </source>
</evidence>
<gene>
    <name evidence="1" type="ORF">GCM10011346_13620</name>
</gene>
<accession>A0ABQ2NSD1</accession>